<dbReference type="SUPFAM" id="SSF50104">
    <property type="entry name" value="Translation proteins SH3-like domain"/>
    <property type="match status" value="1"/>
</dbReference>
<dbReference type="InterPro" id="IPR006645">
    <property type="entry name" value="NGN-like_dom"/>
</dbReference>
<dbReference type="Pfam" id="PF00467">
    <property type="entry name" value="KOW"/>
    <property type="match status" value="1"/>
</dbReference>
<evidence type="ECO:0000256" key="6">
    <source>
        <dbReference type="NCBIfam" id="TIGR00922"/>
    </source>
</evidence>
<evidence type="ECO:0000256" key="3">
    <source>
        <dbReference type="ARBA" id="ARBA00023015"/>
    </source>
</evidence>
<dbReference type="HAMAP" id="MF_00948">
    <property type="entry name" value="NusG"/>
    <property type="match status" value="1"/>
</dbReference>
<evidence type="ECO:0000259" key="9">
    <source>
        <dbReference type="SMART" id="SM00739"/>
    </source>
</evidence>
<dbReference type="PANTHER" id="PTHR30265">
    <property type="entry name" value="RHO-INTERACTING TRANSCRIPTION TERMINATION FACTOR NUSG"/>
    <property type="match status" value="1"/>
</dbReference>
<dbReference type="CDD" id="cd09891">
    <property type="entry name" value="NGN_Bact_1"/>
    <property type="match status" value="1"/>
</dbReference>
<dbReference type="EMBL" id="GU474939">
    <property type="protein sequence ID" value="ADI20185.1"/>
    <property type="molecule type" value="Genomic_DNA"/>
</dbReference>
<protein>
    <recommendedName>
        <fullName evidence="5 6">Transcription termination/antitermination protein NusG</fullName>
    </recommendedName>
</protein>
<feature type="domain" description="NusG-like N-terminal" evidence="8">
    <location>
        <begin position="5"/>
        <end position="115"/>
    </location>
</feature>
<dbReference type="GO" id="GO:0006353">
    <property type="term" value="P:DNA-templated transcription termination"/>
    <property type="evidence" value="ECO:0007669"/>
    <property type="project" value="UniProtKB-UniRule"/>
</dbReference>
<dbReference type="InterPro" id="IPR008991">
    <property type="entry name" value="Translation_prot_SH3-like_sf"/>
</dbReference>
<evidence type="ECO:0000256" key="7">
    <source>
        <dbReference type="RuleBase" id="RU000538"/>
    </source>
</evidence>
<dbReference type="InterPro" id="IPR015869">
    <property type="entry name" value="Transcrpt_antiterm_NusG_bac_CS"/>
</dbReference>
<name>E0Y0J4_9SPHI</name>
<accession>E0Y0J4</accession>
<reference evidence="10" key="1">
    <citation type="journal article" date="2011" name="Environ. Microbiol.">
        <title>Time-series analyses of Monterey Bay coastal microbial picoplankton using a 'genome proxy' microarray.</title>
        <authorList>
            <person name="Rich V.I."/>
            <person name="Pham V.D."/>
            <person name="Eppley J."/>
            <person name="Shi Y."/>
            <person name="DeLong E.F."/>
        </authorList>
    </citation>
    <scope>NUCLEOTIDE SEQUENCE</scope>
</reference>
<dbReference type="InterPro" id="IPR014722">
    <property type="entry name" value="Rib_uL2_dom2"/>
</dbReference>
<dbReference type="GO" id="GO:0032784">
    <property type="term" value="P:regulation of DNA-templated transcription elongation"/>
    <property type="evidence" value="ECO:0007669"/>
    <property type="project" value="InterPro"/>
</dbReference>
<gene>
    <name evidence="5" type="primary">nusG</name>
</gene>
<dbReference type="PANTHER" id="PTHR30265:SF2">
    <property type="entry name" value="TRANSCRIPTION TERMINATION_ANTITERMINATION PROTEIN NUSG"/>
    <property type="match status" value="1"/>
</dbReference>
<keyword evidence="1 5" id="KW-0806">Transcription termination</keyword>
<dbReference type="GO" id="GO:0031564">
    <property type="term" value="P:transcription antitermination"/>
    <property type="evidence" value="ECO:0007669"/>
    <property type="project" value="UniProtKB-UniRule"/>
</dbReference>
<proteinExistence type="inferred from homology"/>
<dbReference type="CDD" id="cd06091">
    <property type="entry name" value="KOW_NusG"/>
    <property type="match status" value="1"/>
</dbReference>
<evidence type="ECO:0000256" key="4">
    <source>
        <dbReference type="ARBA" id="ARBA00023163"/>
    </source>
</evidence>
<dbReference type="GO" id="GO:0006354">
    <property type="term" value="P:DNA-templated transcription elongation"/>
    <property type="evidence" value="ECO:0007669"/>
    <property type="project" value="UniProtKB-UniRule"/>
</dbReference>
<keyword evidence="3 5" id="KW-0805">Transcription regulation</keyword>
<evidence type="ECO:0000256" key="5">
    <source>
        <dbReference type="HAMAP-Rule" id="MF_00948"/>
    </source>
</evidence>
<dbReference type="NCBIfam" id="TIGR00922">
    <property type="entry name" value="nusG"/>
    <property type="match status" value="1"/>
</dbReference>
<dbReference type="InterPro" id="IPR043425">
    <property type="entry name" value="NusG-like"/>
</dbReference>
<dbReference type="SUPFAM" id="SSF82679">
    <property type="entry name" value="N-utilization substance G protein NusG, N-terminal domain"/>
    <property type="match status" value="1"/>
</dbReference>
<dbReference type="GO" id="GO:0005829">
    <property type="term" value="C:cytosol"/>
    <property type="evidence" value="ECO:0007669"/>
    <property type="project" value="TreeGrafter"/>
</dbReference>
<dbReference type="InterPro" id="IPR005824">
    <property type="entry name" value="KOW"/>
</dbReference>
<dbReference type="Pfam" id="PF02357">
    <property type="entry name" value="NusG"/>
    <property type="match status" value="1"/>
</dbReference>
<dbReference type="PRINTS" id="PR00338">
    <property type="entry name" value="NUSGTNSCPFCT"/>
</dbReference>
<comment type="similarity">
    <text evidence="5 7">Belongs to the NusG family.</text>
</comment>
<evidence type="ECO:0000256" key="1">
    <source>
        <dbReference type="ARBA" id="ARBA00022472"/>
    </source>
</evidence>
<dbReference type="Gene3D" id="2.30.30.30">
    <property type="match status" value="1"/>
</dbReference>
<organism evidence="10">
    <name type="scientific">uncultured Sphingobacterium sp. EB080_L08E11</name>
    <dbReference type="NCBI Taxonomy" id="710992"/>
    <lineage>
        <taxon>Bacteria</taxon>
        <taxon>Pseudomonadati</taxon>
        <taxon>Bacteroidota</taxon>
        <taxon>Sphingobacteriia</taxon>
        <taxon>Sphingobacteriales</taxon>
        <taxon>Sphingobacteriaceae</taxon>
        <taxon>Sphingobacterium</taxon>
        <taxon>environmental samples</taxon>
    </lineage>
</organism>
<dbReference type="InterPro" id="IPR047050">
    <property type="entry name" value="NGN"/>
</dbReference>
<evidence type="ECO:0000313" key="10">
    <source>
        <dbReference type="EMBL" id="ADI20185.1"/>
    </source>
</evidence>
<dbReference type="SMART" id="SM00739">
    <property type="entry name" value="KOW"/>
    <property type="match status" value="1"/>
</dbReference>
<evidence type="ECO:0000259" key="8">
    <source>
        <dbReference type="SMART" id="SM00738"/>
    </source>
</evidence>
<dbReference type="FunFam" id="2.30.30.30:FF:000002">
    <property type="entry name" value="Transcription termination/antitermination factor NusG"/>
    <property type="match status" value="1"/>
</dbReference>
<sequence length="182" mass="20361">MSDTGMKWYVLRTISGQEQKTKTYIEKDMAHAGMSDLVGRVLIPLEKVVQVRNGKKVIKEKTRTPGYMYIEAVLTGEVSHMIKNLPNVVGFLSNVKGEDPSPMRASEVSRLLGEVDRQAENAAMLMIPFTLGETVKVINGPFSTFDATIEKINEEKQKLEVTVKIFGRKTPVELGFTEVEKL</sequence>
<evidence type="ECO:0000256" key="2">
    <source>
        <dbReference type="ARBA" id="ARBA00022814"/>
    </source>
</evidence>
<feature type="domain" description="KOW" evidence="9">
    <location>
        <begin position="128"/>
        <end position="155"/>
    </location>
</feature>
<comment type="function">
    <text evidence="5 7">Participates in transcription elongation, termination and antitermination.</text>
</comment>
<dbReference type="AlphaFoldDB" id="E0Y0J4"/>
<dbReference type="SMART" id="SM00738">
    <property type="entry name" value="NGN"/>
    <property type="match status" value="1"/>
</dbReference>
<dbReference type="PROSITE" id="PS01014">
    <property type="entry name" value="NUSG"/>
    <property type="match status" value="1"/>
</dbReference>
<dbReference type="InterPro" id="IPR001062">
    <property type="entry name" value="Transcrpt_antiterm_NusG"/>
</dbReference>
<keyword evidence="2 5" id="KW-0889">Transcription antitermination</keyword>
<dbReference type="InterPro" id="IPR036735">
    <property type="entry name" value="NGN_dom_sf"/>
</dbReference>
<keyword evidence="4 5" id="KW-0804">Transcription</keyword>
<dbReference type="Gene3D" id="3.30.70.940">
    <property type="entry name" value="NusG, N-terminal domain"/>
    <property type="match status" value="1"/>
</dbReference>